<gene>
    <name evidence="1" type="ORF">PJ311_15040</name>
</gene>
<comment type="caution">
    <text evidence="1">The sequence shown here is derived from an EMBL/GenBank/DDBJ whole genome shotgun (WGS) entry which is preliminary data.</text>
</comment>
<evidence type="ECO:0000313" key="2">
    <source>
        <dbReference type="Proteomes" id="UP001211894"/>
    </source>
</evidence>
<reference evidence="1 2" key="1">
    <citation type="submission" date="2023-01" db="EMBL/GenBank/DDBJ databases">
        <title>Bacillus changyiensis sp. nov., isolated from a coastal deposit.</title>
        <authorList>
            <person name="Xiao G."/>
            <person name="Lai Q."/>
            <person name="Hu Z."/>
            <person name="Shao Z."/>
        </authorList>
    </citation>
    <scope>NUCLEOTIDE SEQUENCE [LARGE SCALE GENOMIC DNA]</scope>
    <source>
        <strain evidence="1 2">CLL-7-23</strain>
    </source>
</reference>
<evidence type="ECO:0000313" key="1">
    <source>
        <dbReference type="EMBL" id="MDA7027890.1"/>
    </source>
</evidence>
<dbReference type="EMBL" id="JAQKAB010000011">
    <property type="protein sequence ID" value="MDA7027890.1"/>
    <property type="molecule type" value="Genomic_DNA"/>
</dbReference>
<keyword evidence="2" id="KW-1185">Reference proteome</keyword>
<name>A0ABT4X6G9_9BACI</name>
<protein>
    <submittedName>
        <fullName evidence="1">Uncharacterized protein</fullName>
    </submittedName>
</protein>
<organism evidence="1 2">
    <name type="scientific">Bacillus changyiensis</name>
    <dbReference type="NCBI Taxonomy" id="3004103"/>
    <lineage>
        <taxon>Bacteria</taxon>
        <taxon>Bacillati</taxon>
        <taxon>Bacillota</taxon>
        <taxon>Bacilli</taxon>
        <taxon>Bacillales</taxon>
        <taxon>Bacillaceae</taxon>
        <taxon>Bacillus</taxon>
    </lineage>
</organism>
<proteinExistence type="predicted"/>
<dbReference type="Proteomes" id="UP001211894">
    <property type="component" value="Unassembled WGS sequence"/>
</dbReference>
<accession>A0ABT4X6G9</accession>
<sequence length="57" mass="6621">MLQGDGEGPREGVGTSTTFGENLYMIHCFQLLKNIIYVKHHHLIFRNVVPDHNLNEW</sequence>
<dbReference type="RefSeq" id="WP_271341717.1">
    <property type="nucleotide sequence ID" value="NZ_JAQKAB010000011.1"/>
</dbReference>